<dbReference type="InterPro" id="IPR025877">
    <property type="entry name" value="MobA-like_NTP_Trfase"/>
</dbReference>
<dbReference type="Gene3D" id="3.90.550.10">
    <property type="entry name" value="Spore Coat Polysaccharide Biosynthesis Protein SpsA, Chain A"/>
    <property type="match status" value="1"/>
</dbReference>
<evidence type="ECO:0000313" key="4">
    <source>
        <dbReference type="Proteomes" id="UP000309138"/>
    </source>
</evidence>
<proteinExistence type="predicted"/>
<sequence length="195" mass="20537">MIAPEATALVLLAAGRSQRFGDLDKLDQPYLAEPLAFHVVTALEAVPFARRIAVVSGTRLDFGARGYEVVRNERADDGQGHSLALCVAAARAAEASAVLVALADMPRVTATHIYRLLDAAEGDDAVVASSDGVRPMPPALFGAGWFDRLEALEGDAGARRIIAGGRHIVTSPAELVDIDTPADLEALRAKYAPRG</sequence>
<evidence type="ECO:0000313" key="3">
    <source>
        <dbReference type="EMBL" id="TKD53226.1"/>
    </source>
</evidence>
<keyword evidence="1" id="KW-0460">Magnesium</keyword>
<feature type="domain" description="MobA-like NTP transferase" evidence="2">
    <location>
        <begin position="10"/>
        <end position="163"/>
    </location>
</feature>
<dbReference type="PANTHER" id="PTHR43777:SF1">
    <property type="entry name" value="MOLYBDENUM COFACTOR CYTIDYLYLTRANSFERASE"/>
    <property type="match status" value="1"/>
</dbReference>
<dbReference type="OrthoDB" id="9779263at2"/>
<organism evidence="3 4">
    <name type="scientific">Sphingomonas baiyangensis</name>
    <dbReference type="NCBI Taxonomy" id="2572576"/>
    <lineage>
        <taxon>Bacteria</taxon>
        <taxon>Pseudomonadati</taxon>
        <taxon>Pseudomonadota</taxon>
        <taxon>Alphaproteobacteria</taxon>
        <taxon>Sphingomonadales</taxon>
        <taxon>Sphingomonadaceae</taxon>
        <taxon>Sphingomonas</taxon>
    </lineage>
</organism>
<dbReference type="Proteomes" id="UP000309138">
    <property type="component" value="Unassembled WGS sequence"/>
</dbReference>
<comment type="caution">
    <text evidence="3">The sequence shown here is derived from an EMBL/GenBank/DDBJ whole genome shotgun (WGS) entry which is preliminary data.</text>
</comment>
<dbReference type="GO" id="GO:0016779">
    <property type="term" value="F:nucleotidyltransferase activity"/>
    <property type="evidence" value="ECO:0007669"/>
    <property type="project" value="UniProtKB-ARBA"/>
</dbReference>
<protein>
    <submittedName>
        <fullName evidence="3">Nucleotidyltransferase family protein</fullName>
    </submittedName>
</protein>
<evidence type="ECO:0000259" key="2">
    <source>
        <dbReference type="Pfam" id="PF12804"/>
    </source>
</evidence>
<dbReference type="PANTHER" id="PTHR43777">
    <property type="entry name" value="MOLYBDENUM COFACTOR CYTIDYLYLTRANSFERASE"/>
    <property type="match status" value="1"/>
</dbReference>
<reference evidence="3 4" key="1">
    <citation type="submission" date="2019-04" db="EMBL/GenBank/DDBJ databases">
        <authorList>
            <person name="Yang Y."/>
            <person name="Wei D."/>
        </authorList>
    </citation>
    <scope>NUCLEOTIDE SEQUENCE [LARGE SCALE GENOMIC DNA]</scope>
    <source>
        <strain evidence="3 4">L-1-4w-11</strain>
    </source>
</reference>
<keyword evidence="3" id="KW-0808">Transferase</keyword>
<dbReference type="EMBL" id="SWKR01000001">
    <property type="protein sequence ID" value="TKD53226.1"/>
    <property type="molecule type" value="Genomic_DNA"/>
</dbReference>
<keyword evidence="4" id="KW-1185">Reference proteome</keyword>
<dbReference type="AlphaFoldDB" id="A0A4U1LA46"/>
<dbReference type="RefSeq" id="WP_136941645.1">
    <property type="nucleotide sequence ID" value="NZ_SWKR01000001.1"/>
</dbReference>
<gene>
    <name evidence="3" type="ORF">FBR43_02555</name>
</gene>
<dbReference type="SUPFAM" id="SSF53448">
    <property type="entry name" value="Nucleotide-diphospho-sugar transferases"/>
    <property type="match status" value="1"/>
</dbReference>
<dbReference type="CDD" id="cd04182">
    <property type="entry name" value="GT_2_like_f"/>
    <property type="match status" value="1"/>
</dbReference>
<name>A0A4U1LA46_9SPHN</name>
<accession>A0A4U1LA46</accession>
<dbReference type="Pfam" id="PF12804">
    <property type="entry name" value="NTP_transf_3"/>
    <property type="match status" value="1"/>
</dbReference>
<dbReference type="InterPro" id="IPR029044">
    <property type="entry name" value="Nucleotide-diphossugar_trans"/>
</dbReference>
<evidence type="ECO:0000256" key="1">
    <source>
        <dbReference type="ARBA" id="ARBA00022842"/>
    </source>
</evidence>